<evidence type="ECO:0000313" key="2">
    <source>
        <dbReference type="EMBL" id="WYF44690.1"/>
    </source>
</evidence>
<dbReference type="AlphaFoldDB" id="A0AAU6Q3B8"/>
<dbReference type="EMBL" id="CP149782">
    <property type="protein sequence ID" value="WYF44690.1"/>
    <property type="molecule type" value="Genomic_DNA"/>
</dbReference>
<protein>
    <submittedName>
        <fullName evidence="2">Uncharacterized protein</fullName>
    </submittedName>
</protein>
<accession>A0AAU6Q3B8</accession>
<keyword evidence="1" id="KW-0812">Transmembrane</keyword>
<name>A0AAU6Q3B8_9DEIO</name>
<proteinExistence type="predicted"/>
<organism evidence="2">
    <name type="scientific">Deinococcus sp. VB142</name>
    <dbReference type="NCBI Taxonomy" id="3112952"/>
    <lineage>
        <taxon>Bacteria</taxon>
        <taxon>Thermotogati</taxon>
        <taxon>Deinococcota</taxon>
        <taxon>Deinococci</taxon>
        <taxon>Deinococcales</taxon>
        <taxon>Deinococcaceae</taxon>
        <taxon>Deinococcus</taxon>
    </lineage>
</organism>
<evidence type="ECO:0000256" key="1">
    <source>
        <dbReference type="SAM" id="Phobius"/>
    </source>
</evidence>
<dbReference type="RefSeq" id="WP_339095868.1">
    <property type="nucleotide sequence ID" value="NZ_CP149782.1"/>
</dbReference>
<feature type="transmembrane region" description="Helical" evidence="1">
    <location>
        <begin position="54"/>
        <end position="73"/>
    </location>
</feature>
<keyword evidence="1" id="KW-0472">Membrane</keyword>
<sequence length="93" mass="10287">MTPSPSARSIRPLTARRRAYLRFCMRVSLRKRLPNLLLSALGSAALGFLLPWPLWAVVLAGLLGLGVSAAIVASRSWQRHRNDPLESDDQLPL</sequence>
<reference evidence="2" key="1">
    <citation type="submission" date="2024-03" db="EMBL/GenBank/DDBJ databases">
        <title>Deinococcus weizhi sp. nov., isolated from human skin.</title>
        <authorList>
            <person name="Wei Z."/>
            <person name="Tian F."/>
            <person name="Yang C."/>
            <person name="Xin L.T."/>
            <person name="Wen Z.J."/>
            <person name="Lan K.C."/>
            <person name="Yu L."/>
            <person name="Zhe W."/>
            <person name="Dan F.D."/>
            <person name="Jun W."/>
            <person name="Rui Z."/>
            <person name="Yong X.J."/>
            <person name="Ting Y."/>
            <person name="Wei X."/>
            <person name="Xu Z.G."/>
            <person name="Xin Z."/>
            <person name="Dong F.G."/>
            <person name="Ni X.M."/>
            <person name="Zheng M.G."/>
            <person name="Chun Y."/>
            <person name="Qian W.X."/>
        </authorList>
    </citation>
    <scope>NUCLEOTIDE SEQUENCE</scope>
    <source>
        <strain evidence="2">VB142</strain>
    </source>
</reference>
<gene>
    <name evidence="2" type="ORF">WDJ50_00830</name>
</gene>
<keyword evidence="1" id="KW-1133">Transmembrane helix</keyword>